<dbReference type="Proteomes" id="UP000476332">
    <property type="component" value="Unassembled WGS sequence"/>
</dbReference>
<evidence type="ECO:0000256" key="1">
    <source>
        <dbReference type="SAM" id="MobiDB-lite"/>
    </source>
</evidence>
<sequence>AQKRAETSCEPLDRSKDGARLASPDDPRGKNHRKRRVLAGVHLQQFPVDVLKIDKSFVSPIVADVGSGAVVVNAVLQMARSLKIGTVAEGVETISQAEYLRARGCDIAQGYLFGRPSPADRVPALCKPSATTGYPNYLVTMIS</sequence>
<dbReference type="SUPFAM" id="SSF141868">
    <property type="entry name" value="EAL domain-like"/>
    <property type="match status" value="1"/>
</dbReference>
<dbReference type="PANTHER" id="PTHR33121:SF70">
    <property type="entry name" value="SIGNALING PROTEIN YKOW"/>
    <property type="match status" value="1"/>
</dbReference>
<proteinExistence type="predicted"/>
<dbReference type="Gene3D" id="3.20.20.450">
    <property type="entry name" value="EAL domain"/>
    <property type="match status" value="1"/>
</dbReference>
<dbReference type="InterPro" id="IPR050706">
    <property type="entry name" value="Cyclic-di-GMP_PDE-like"/>
</dbReference>
<feature type="domain" description="EAL" evidence="2">
    <location>
        <begin position="1"/>
        <end position="130"/>
    </location>
</feature>
<dbReference type="RefSeq" id="WP_163045990.1">
    <property type="nucleotide sequence ID" value="NZ_JAAAMJ010000029.1"/>
</dbReference>
<evidence type="ECO:0000313" key="4">
    <source>
        <dbReference type="Proteomes" id="UP000476332"/>
    </source>
</evidence>
<keyword evidence="4" id="KW-1185">Reference proteome</keyword>
<feature type="compositionally biased region" description="Basic and acidic residues" evidence="1">
    <location>
        <begin position="1"/>
        <end position="29"/>
    </location>
</feature>
<evidence type="ECO:0000259" key="2">
    <source>
        <dbReference type="PROSITE" id="PS50883"/>
    </source>
</evidence>
<dbReference type="InterPro" id="IPR035919">
    <property type="entry name" value="EAL_sf"/>
</dbReference>
<evidence type="ECO:0000313" key="3">
    <source>
        <dbReference type="EMBL" id="NDV89137.1"/>
    </source>
</evidence>
<dbReference type="AlphaFoldDB" id="A0A6L9MMR6"/>
<name>A0A6L9MMR6_9HYPH</name>
<dbReference type="Pfam" id="PF00563">
    <property type="entry name" value="EAL"/>
    <property type="match status" value="1"/>
</dbReference>
<feature type="region of interest" description="Disordered" evidence="1">
    <location>
        <begin position="1"/>
        <end position="33"/>
    </location>
</feature>
<dbReference type="PANTHER" id="PTHR33121">
    <property type="entry name" value="CYCLIC DI-GMP PHOSPHODIESTERASE PDEF"/>
    <property type="match status" value="1"/>
</dbReference>
<dbReference type="CDD" id="cd01948">
    <property type="entry name" value="EAL"/>
    <property type="match status" value="1"/>
</dbReference>
<protein>
    <submittedName>
        <fullName evidence="3">EAL domain-containing protein</fullName>
    </submittedName>
</protein>
<dbReference type="PROSITE" id="PS50883">
    <property type="entry name" value="EAL"/>
    <property type="match status" value="1"/>
</dbReference>
<feature type="non-terminal residue" evidence="3">
    <location>
        <position position="1"/>
    </location>
</feature>
<dbReference type="InterPro" id="IPR001633">
    <property type="entry name" value="EAL_dom"/>
</dbReference>
<reference evidence="3 4" key="1">
    <citation type="submission" date="2020-01" db="EMBL/GenBank/DDBJ databases">
        <title>Genomes of bacteria type strains.</title>
        <authorList>
            <person name="Chen J."/>
            <person name="Zhu S."/>
            <person name="Chen J."/>
        </authorList>
    </citation>
    <scope>NUCLEOTIDE SEQUENCE [LARGE SCALE GENOMIC DNA]</scope>
    <source>
        <strain evidence="3 4">KCTC 52919</strain>
    </source>
</reference>
<dbReference type="SMART" id="SM00052">
    <property type="entry name" value="EAL"/>
    <property type="match status" value="1"/>
</dbReference>
<comment type="caution">
    <text evidence="3">The sequence shown here is derived from an EMBL/GenBank/DDBJ whole genome shotgun (WGS) entry which is preliminary data.</text>
</comment>
<accession>A0A6L9MMR6</accession>
<organism evidence="3 4">
    <name type="scientific">Aurantimonas aggregata</name>
    <dbReference type="NCBI Taxonomy" id="2047720"/>
    <lineage>
        <taxon>Bacteria</taxon>
        <taxon>Pseudomonadati</taxon>
        <taxon>Pseudomonadota</taxon>
        <taxon>Alphaproteobacteria</taxon>
        <taxon>Hyphomicrobiales</taxon>
        <taxon>Aurantimonadaceae</taxon>
        <taxon>Aurantimonas</taxon>
    </lineage>
</organism>
<dbReference type="EMBL" id="JAAAMJ010000029">
    <property type="protein sequence ID" value="NDV89137.1"/>
    <property type="molecule type" value="Genomic_DNA"/>
</dbReference>
<dbReference type="GO" id="GO:0071111">
    <property type="term" value="F:cyclic-guanylate-specific phosphodiesterase activity"/>
    <property type="evidence" value="ECO:0007669"/>
    <property type="project" value="InterPro"/>
</dbReference>
<gene>
    <name evidence="3" type="ORF">GTW51_20935</name>
</gene>